<evidence type="ECO:0000313" key="2">
    <source>
        <dbReference type="Proteomes" id="UP000375525"/>
    </source>
</evidence>
<proteinExistence type="predicted"/>
<evidence type="ECO:0000313" key="1">
    <source>
        <dbReference type="EMBL" id="VVO47941.1"/>
    </source>
</evidence>
<dbReference type="OrthoDB" id="5913855at2"/>
<sequence>MNPTLSSFLSASKYQNVTLSDGANHEPTLKIGFFEGRSIACFTDHETNQIKNDCTKGMFFSALGKEYGADIALSLVSQLEMNTTKPLSGRVIHAVVAQAEAEAKAMAMAIASFNKVAVSDFIRDPNGATPLLQTYSDQGWFGKAELNHFRQVLTAEAAKSGHPLKQVEIKALAEAMLNRIRGLEQAIHTDFSQLSVAFQSSSHVTILAALDQLAEHLHLRAQLDISGTLSTETESGTDDKFQYQHRVMATLLNALSADEKKALFELILNHPTSKEVTQLGGGAGFAMNVTDAMETSNVAQSEQIVWLNTLCRTATTLDALISTLDKQISHSEEGSPRFQTWLGDHASGDSAGQIEYADPAFANAFVQLQRNHNGLDPARCGFSDIGSGDHCKKYLVIATDDKFMRDLSELANSGGQTAAPQYLKDFNRSTYYVNGQQVSRNVDKNGDPDSTMDNRDAVPPIATHFANQVIFGDIPRLLFEQHGIVLIDAHEKYDTTYSLQLLSNNDIQLHFSHKARAAILMKGDLQEKLDENKSSSNAEINILIQQKDGKVSATLSSPIIYEYRAVPE</sequence>
<name>A0A5E7G856_PSEFL</name>
<protein>
    <submittedName>
        <fullName evidence="1">Uncharacterized protein</fullName>
    </submittedName>
</protein>
<dbReference type="RefSeq" id="WP_150778214.1">
    <property type="nucleotide sequence ID" value="NZ_CABVIH010000001.1"/>
</dbReference>
<dbReference type="Gene3D" id="4.10.1330.10">
    <property type="entry name" value="non globular Virulence effector SptP domain"/>
    <property type="match status" value="1"/>
</dbReference>
<organism evidence="1 2">
    <name type="scientific">Pseudomonas fluorescens</name>
    <dbReference type="NCBI Taxonomy" id="294"/>
    <lineage>
        <taxon>Bacteria</taxon>
        <taxon>Pseudomonadati</taxon>
        <taxon>Pseudomonadota</taxon>
        <taxon>Gammaproteobacteria</taxon>
        <taxon>Pseudomonadales</taxon>
        <taxon>Pseudomonadaceae</taxon>
        <taxon>Pseudomonas</taxon>
    </lineage>
</organism>
<dbReference type="EMBL" id="CABVIH010000001">
    <property type="protein sequence ID" value="VVO47941.1"/>
    <property type="molecule type" value="Genomic_DNA"/>
</dbReference>
<accession>A0A5E7G856</accession>
<reference evidence="1 2" key="1">
    <citation type="submission" date="2019-09" db="EMBL/GenBank/DDBJ databases">
        <authorList>
            <person name="Chandra G."/>
            <person name="Truman W A."/>
        </authorList>
    </citation>
    <scope>NUCLEOTIDE SEQUENCE [LARGE SCALE GENOMIC DNA]</scope>
    <source>
        <strain evidence="1">PS880</strain>
    </source>
</reference>
<gene>
    <name evidence="1" type="ORF">PS880_00146</name>
</gene>
<dbReference type="AlphaFoldDB" id="A0A5E7G856"/>
<dbReference type="InterPro" id="IPR044899">
    <property type="entry name" value="SptP_N_sf"/>
</dbReference>
<dbReference type="Proteomes" id="UP000375525">
    <property type="component" value="Unassembled WGS sequence"/>
</dbReference>